<evidence type="ECO:0000313" key="1">
    <source>
        <dbReference type="EMBL" id="KGE52198.1"/>
    </source>
</evidence>
<gene>
    <name evidence="1" type="ORF">GW15_0209630</name>
</gene>
<reference evidence="1 2" key="1">
    <citation type="submission" date="2014-09" db="EMBL/GenBank/DDBJ databases">
        <title>A draft genome sequence for Xanthomonas axonopodis pv. vasculorum NCPPB 900.</title>
        <authorList>
            <person name="Harrison J."/>
            <person name="Studholme D.J."/>
        </authorList>
    </citation>
    <scope>NUCLEOTIDE SEQUENCE [LARGE SCALE GENOMIC DNA]</scope>
    <source>
        <strain evidence="1 2">NCPPB 900</strain>
    </source>
</reference>
<protein>
    <submittedName>
        <fullName evidence="1">Uncharacterized protein</fullName>
    </submittedName>
</protein>
<dbReference type="EMBL" id="JPHD02000069">
    <property type="protein sequence ID" value="KGE52198.1"/>
    <property type="molecule type" value="Genomic_DNA"/>
</dbReference>
<sequence length="68" mass="7251">MLSMLTRDTAALRPAVFLFEFRGDTDAFRSDGAIASQMQCPPSCNARLATLLEARGHGTPSLSITAGH</sequence>
<evidence type="ECO:0000313" key="2">
    <source>
        <dbReference type="Proteomes" id="UP000028012"/>
    </source>
</evidence>
<dbReference type="Proteomes" id="UP000028012">
    <property type="component" value="Unassembled WGS sequence"/>
</dbReference>
<proteinExistence type="predicted"/>
<comment type="caution">
    <text evidence="1">The sequence shown here is derived from an EMBL/GenBank/DDBJ whole genome shotgun (WGS) entry which is preliminary data.</text>
</comment>
<organism evidence="1 2">
    <name type="scientific">Xanthomonas axonopodis pv. vasculorum</name>
    <dbReference type="NCBI Taxonomy" id="325777"/>
    <lineage>
        <taxon>Bacteria</taxon>
        <taxon>Pseudomonadati</taxon>
        <taxon>Pseudomonadota</taxon>
        <taxon>Gammaproteobacteria</taxon>
        <taxon>Lysobacterales</taxon>
        <taxon>Lysobacteraceae</taxon>
        <taxon>Xanthomonas</taxon>
    </lineage>
</organism>
<dbReference type="AlphaFoldDB" id="A0A098Q010"/>
<accession>A0A098Q010</accession>
<name>A0A098Q010_9XANT</name>
<dbReference type="HOGENOM" id="CLU_2793019_0_0_6"/>